<keyword evidence="3" id="KW-0808">Transferase</keyword>
<accession>A0ABS7CTI6</accession>
<evidence type="ECO:0000256" key="5">
    <source>
        <dbReference type="ARBA" id="ARBA00022984"/>
    </source>
</evidence>
<dbReference type="InterPro" id="IPR038063">
    <property type="entry name" value="Transpep_catalytic_dom"/>
</dbReference>
<feature type="active site" description="Nucleophile" evidence="7">
    <location>
        <position position="305"/>
    </location>
</feature>
<keyword evidence="4 7" id="KW-0133">Cell shape</keyword>
<dbReference type="PANTHER" id="PTHR41533">
    <property type="entry name" value="L,D-TRANSPEPTIDASE HI_1667-RELATED"/>
    <property type="match status" value="1"/>
</dbReference>
<proteinExistence type="inferred from homology"/>
<dbReference type="Proteomes" id="UP000813018">
    <property type="component" value="Unassembled WGS sequence"/>
</dbReference>
<protein>
    <submittedName>
        <fullName evidence="10">L,D-transpeptidase family protein</fullName>
    </submittedName>
</protein>
<gene>
    <name evidence="10" type="ORF">K0O23_06935</name>
</gene>
<feature type="signal peptide" evidence="8">
    <location>
        <begin position="1"/>
        <end position="19"/>
    </location>
</feature>
<dbReference type="InterPro" id="IPR036365">
    <property type="entry name" value="PGBD-like_sf"/>
</dbReference>
<evidence type="ECO:0000313" key="11">
    <source>
        <dbReference type="Proteomes" id="UP000813018"/>
    </source>
</evidence>
<dbReference type="PANTHER" id="PTHR41533:SF2">
    <property type="entry name" value="BLR7131 PROTEIN"/>
    <property type="match status" value="1"/>
</dbReference>
<reference evidence="10 11" key="1">
    <citation type="journal article" date="2016" name="Int. J. Syst. Evol. Microbiol.">
        <title>Pontibacter aydingkolensis sp. nov., isolated from soil of a salt lake.</title>
        <authorList>
            <person name="Osman G."/>
            <person name="Zhang T."/>
            <person name="Lou K."/>
            <person name="Gao Y."/>
            <person name="Chang W."/>
            <person name="Lin Q."/>
            <person name="Yang H.M."/>
            <person name="Huo X.D."/>
            <person name="Wang N."/>
        </authorList>
    </citation>
    <scope>NUCLEOTIDE SEQUENCE [LARGE SCALE GENOMIC DNA]</scope>
    <source>
        <strain evidence="10 11">KACC 19255</strain>
    </source>
</reference>
<evidence type="ECO:0000256" key="8">
    <source>
        <dbReference type="SAM" id="SignalP"/>
    </source>
</evidence>
<evidence type="ECO:0000313" key="10">
    <source>
        <dbReference type="EMBL" id="MBW7466797.1"/>
    </source>
</evidence>
<name>A0ABS7CTI6_9BACT</name>
<dbReference type="Pfam" id="PF03734">
    <property type="entry name" value="YkuD"/>
    <property type="match status" value="1"/>
</dbReference>
<comment type="caution">
    <text evidence="10">The sequence shown here is derived from an EMBL/GenBank/DDBJ whole genome shotgun (WGS) entry which is preliminary data.</text>
</comment>
<comment type="similarity">
    <text evidence="2">Belongs to the YkuD family.</text>
</comment>
<evidence type="ECO:0000256" key="1">
    <source>
        <dbReference type="ARBA" id="ARBA00004752"/>
    </source>
</evidence>
<dbReference type="Gene3D" id="1.10.101.10">
    <property type="entry name" value="PGBD-like superfamily/PGBD"/>
    <property type="match status" value="1"/>
</dbReference>
<keyword evidence="8" id="KW-0732">Signal</keyword>
<feature type="domain" description="L,D-TPase catalytic" evidence="9">
    <location>
        <begin position="151"/>
        <end position="328"/>
    </location>
</feature>
<organism evidence="10 11">
    <name type="scientific">Pontibacter aydingkolensis</name>
    <dbReference type="NCBI Taxonomy" id="1911536"/>
    <lineage>
        <taxon>Bacteria</taxon>
        <taxon>Pseudomonadati</taxon>
        <taxon>Bacteroidota</taxon>
        <taxon>Cytophagia</taxon>
        <taxon>Cytophagales</taxon>
        <taxon>Hymenobacteraceae</taxon>
        <taxon>Pontibacter</taxon>
    </lineage>
</organism>
<dbReference type="SUPFAM" id="SSF47090">
    <property type="entry name" value="PGBD-like"/>
    <property type="match status" value="1"/>
</dbReference>
<dbReference type="InterPro" id="IPR052905">
    <property type="entry name" value="LD-transpeptidase_YkuD-like"/>
</dbReference>
<keyword evidence="5 7" id="KW-0573">Peptidoglycan synthesis</keyword>
<feature type="active site" description="Proton donor/acceptor" evidence="7">
    <location>
        <position position="286"/>
    </location>
</feature>
<evidence type="ECO:0000259" key="9">
    <source>
        <dbReference type="PROSITE" id="PS52029"/>
    </source>
</evidence>
<dbReference type="Pfam" id="PF01471">
    <property type="entry name" value="PG_binding_1"/>
    <property type="match status" value="1"/>
</dbReference>
<evidence type="ECO:0000256" key="6">
    <source>
        <dbReference type="ARBA" id="ARBA00023316"/>
    </source>
</evidence>
<dbReference type="InterPro" id="IPR005490">
    <property type="entry name" value="LD_TPept_cat_dom"/>
</dbReference>
<comment type="pathway">
    <text evidence="1 7">Cell wall biogenesis; peptidoglycan biosynthesis.</text>
</comment>
<dbReference type="PROSITE" id="PS52029">
    <property type="entry name" value="LD_TPASE"/>
    <property type="match status" value="1"/>
</dbReference>
<dbReference type="InterPro" id="IPR036366">
    <property type="entry name" value="PGBDSf"/>
</dbReference>
<dbReference type="InterPro" id="IPR002477">
    <property type="entry name" value="Peptidoglycan-bd-like"/>
</dbReference>
<evidence type="ECO:0000256" key="2">
    <source>
        <dbReference type="ARBA" id="ARBA00005992"/>
    </source>
</evidence>
<evidence type="ECO:0000256" key="3">
    <source>
        <dbReference type="ARBA" id="ARBA00022679"/>
    </source>
</evidence>
<dbReference type="Gene3D" id="2.40.440.10">
    <property type="entry name" value="L,D-transpeptidase catalytic domain-like"/>
    <property type="match status" value="1"/>
</dbReference>
<keyword evidence="6 7" id="KW-0961">Cell wall biogenesis/degradation</keyword>
<dbReference type="SUPFAM" id="SSF141523">
    <property type="entry name" value="L,D-transpeptidase catalytic domain-like"/>
    <property type="match status" value="1"/>
</dbReference>
<keyword evidence="11" id="KW-1185">Reference proteome</keyword>
<evidence type="ECO:0000256" key="7">
    <source>
        <dbReference type="PROSITE-ProRule" id="PRU01373"/>
    </source>
</evidence>
<dbReference type="RefSeq" id="WP_219876675.1">
    <property type="nucleotide sequence ID" value="NZ_JAHYXK010000004.1"/>
</dbReference>
<feature type="chain" id="PRO_5046229715" evidence="8">
    <location>
        <begin position="20"/>
        <end position="384"/>
    </location>
</feature>
<dbReference type="CDD" id="cd16913">
    <property type="entry name" value="YkuD_like"/>
    <property type="match status" value="1"/>
</dbReference>
<evidence type="ECO:0000256" key="4">
    <source>
        <dbReference type="ARBA" id="ARBA00022960"/>
    </source>
</evidence>
<sequence>MLRLLYLLLFTLLTATVCAQQSLQTAAPYARQRMQGAIIAYQAMLETGSWNTFPDNTLLRQGDTTTYVTALQENLVLTGDLSLDAATLPGVYTSEMKKAVQKFQARHGLIADGVVGPNTVAAINVPLTQRLWQLKYNLANWDTAFFSVTQPYVVINLPDYTLQVVDSNKTVLQMRVIIGKPSLMTYPILSELDMLVLYPYWYIPKSIAVNEIVPLLRKNPGYLSKKKMVLEQQSPNGWIRVSPWQVDWQSINASNYTYRIYQLSGKDNELGQVKFLYPNRLPQYMHDTPNKELFTYPNRTFSHGCIRLEKPFELADYILEKGSGYTPQKVNDLWNRNTPNHYIKVKKPLPLRIVYFTAWVDALGQVQFRDDMYGLHRPPQLSAE</sequence>
<dbReference type="EMBL" id="JAHYXK010000004">
    <property type="protein sequence ID" value="MBW7466797.1"/>
    <property type="molecule type" value="Genomic_DNA"/>
</dbReference>